<evidence type="ECO:0000259" key="8">
    <source>
        <dbReference type="Pfam" id="PF02771"/>
    </source>
</evidence>
<feature type="domain" description="Acyl-CoA dehydrogenase/oxidase C-terminal" evidence="6">
    <location>
        <begin position="227"/>
        <end position="372"/>
    </location>
</feature>
<evidence type="ECO:0000256" key="3">
    <source>
        <dbReference type="ARBA" id="ARBA00022630"/>
    </source>
</evidence>
<comment type="cofactor">
    <cofactor evidence="1 5">
        <name>FAD</name>
        <dbReference type="ChEBI" id="CHEBI:57692"/>
    </cofactor>
</comment>
<keyword evidence="4 5" id="KW-0274">FAD</keyword>
<dbReference type="PANTHER" id="PTHR43884:SF12">
    <property type="entry name" value="ISOVALERYL-COA DEHYDROGENASE, MITOCHONDRIAL-RELATED"/>
    <property type="match status" value="1"/>
</dbReference>
<dbReference type="GO" id="GO:0003995">
    <property type="term" value="F:acyl-CoA dehydrogenase activity"/>
    <property type="evidence" value="ECO:0007669"/>
    <property type="project" value="TreeGrafter"/>
</dbReference>
<dbReference type="Gene3D" id="1.20.140.10">
    <property type="entry name" value="Butyryl-CoA Dehydrogenase, subunit A, domain 3"/>
    <property type="match status" value="1"/>
</dbReference>
<dbReference type="InterPro" id="IPR013786">
    <property type="entry name" value="AcylCoA_DH/ox_N"/>
</dbReference>
<dbReference type="SUPFAM" id="SSF47203">
    <property type="entry name" value="Acyl-CoA dehydrogenase C-terminal domain-like"/>
    <property type="match status" value="1"/>
</dbReference>
<dbReference type="Pfam" id="PF02770">
    <property type="entry name" value="Acyl-CoA_dh_M"/>
    <property type="match status" value="1"/>
</dbReference>
<dbReference type="RefSeq" id="WP_020427017.1">
    <property type="nucleotide sequence ID" value="NZ_AGBD01000278.1"/>
</dbReference>
<feature type="domain" description="Acyl-CoA dehydrogenase/oxidase N-terminal" evidence="8">
    <location>
        <begin position="9"/>
        <end position="117"/>
    </location>
</feature>
<dbReference type="HOGENOM" id="CLU_018204_0_2_9"/>
<keyword evidence="5" id="KW-0560">Oxidoreductase</keyword>
<accession>A0A0E4CVF2</accession>
<dbReference type="Pfam" id="PF00441">
    <property type="entry name" value="Acyl-CoA_dh_1"/>
    <property type="match status" value="1"/>
</dbReference>
<evidence type="ECO:0000256" key="1">
    <source>
        <dbReference type="ARBA" id="ARBA00001974"/>
    </source>
</evidence>
<dbReference type="Gene3D" id="2.40.110.10">
    <property type="entry name" value="Butyryl-CoA Dehydrogenase, subunit A, domain 2"/>
    <property type="match status" value="1"/>
</dbReference>
<organism evidence="9 10">
    <name type="scientific">Paenibacillus riograndensis SBR5</name>
    <dbReference type="NCBI Taxonomy" id="1073571"/>
    <lineage>
        <taxon>Bacteria</taxon>
        <taxon>Bacillati</taxon>
        <taxon>Bacillota</taxon>
        <taxon>Bacilli</taxon>
        <taxon>Bacillales</taxon>
        <taxon>Paenibacillaceae</taxon>
        <taxon>Paenibacillus</taxon>
        <taxon>Paenibacillus sonchi group</taxon>
    </lineage>
</organism>
<dbReference type="SUPFAM" id="SSF56645">
    <property type="entry name" value="Acyl-CoA dehydrogenase NM domain-like"/>
    <property type="match status" value="1"/>
</dbReference>
<dbReference type="Pfam" id="PF02771">
    <property type="entry name" value="Acyl-CoA_dh_N"/>
    <property type="match status" value="1"/>
</dbReference>
<evidence type="ECO:0000256" key="2">
    <source>
        <dbReference type="ARBA" id="ARBA00009347"/>
    </source>
</evidence>
<comment type="similarity">
    <text evidence="2 5">Belongs to the acyl-CoA dehydrogenase family.</text>
</comment>
<reference evidence="10" key="1">
    <citation type="submission" date="2015-03" db="EMBL/GenBank/DDBJ databases">
        <authorList>
            <person name="Wibberg D."/>
        </authorList>
    </citation>
    <scope>NUCLEOTIDE SEQUENCE [LARGE SCALE GENOMIC DNA]</scope>
</reference>
<evidence type="ECO:0000259" key="7">
    <source>
        <dbReference type="Pfam" id="PF02770"/>
    </source>
</evidence>
<dbReference type="InterPro" id="IPR006091">
    <property type="entry name" value="Acyl-CoA_Oxase/DH_mid-dom"/>
</dbReference>
<evidence type="ECO:0000313" key="10">
    <source>
        <dbReference type="Proteomes" id="UP000033163"/>
    </source>
</evidence>
<gene>
    <name evidence="9" type="ORF">PRIO_1735</name>
</gene>
<dbReference type="PATRIC" id="fig|1073571.4.peg.1820"/>
<dbReference type="PIRSF" id="PIRSF016578">
    <property type="entry name" value="HsaA"/>
    <property type="match status" value="1"/>
</dbReference>
<dbReference type="AlphaFoldDB" id="A0A0E4CVF2"/>
<sequence>MAMTRNNSQSILEEVKQFVEEDIRPFAADFEEQQALPRELIRKMGRKGYLGASFPEEFGGLELDPLEYGSLVEEIGKGALSAAMLLTVSTGLVGETLIRWGTKYQQQKYVLPIARGEKIGAFALTEPGVGSGAKDVESAYEKVGDNYRITGRKKWISFGEIADFFIVIAAEPSSKAVSAFLVDRNLEGVKIKKMQGLLSCAASQLADIELTGVEVGPEMMVGKEGMGFAGIANFALDYGRFNVAWMGVGLAQEALEVMVTYARKRSQSGQKIFHHQLIKGIIGDNVTNIMAARSLCKEAARMRIENHPDAAIHTTAAKYYSSTVANKAAADAIQVLGANGCSRRFPVERLFREAKVLEIIEGTSQLQQQIIALYGANKYYQPKRIKEI</sequence>
<dbReference type="InterPro" id="IPR036250">
    <property type="entry name" value="AcylCo_DH-like_C"/>
</dbReference>
<protein>
    <submittedName>
        <fullName evidence="9">Acyl-CoA dehydrogenase domain-containing protein</fullName>
    </submittedName>
</protein>
<dbReference type="InterPro" id="IPR009100">
    <property type="entry name" value="AcylCoA_DH/oxidase_NM_dom_sf"/>
</dbReference>
<feature type="domain" description="Acyl-CoA oxidase/dehydrogenase middle" evidence="7">
    <location>
        <begin position="121"/>
        <end position="212"/>
    </location>
</feature>
<dbReference type="PANTHER" id="PTHR43884">
    <property type="entry name" value="ACYL-COA DEHYDROGENASE"/>
    <property type="match status" value="1"/>
</dbReference>
<dbReference type="GO" id="GO:0050660">
    <property type="term" value="F:flavin adenine dinucleotide binding"/>
    <property type="evidence" value="ECO:0007669"/>
    <property type="project" value="InterPro"/>
</dbReference>
<dbReference type="Proteomes" id="UP000033163">
    <property type="component" value="Chromosome I"/>
</dbReference>
<evidence type="ECO:0000256" key="4">
    <source>
        <dbReference type="ARBA" id="ARBA00022827"/>
    </source>
</evidence>
<dbReference type="InterPro" id="IPR009075">
    <property type="entry name" value="AcylCo_DH/oxidase_C"/>
</dbReference>
<proteinExistence type="inferred from homology"/>
<dbReference type="KEGG" id="pri:PRIO_1735"/>
<name>A0A0E4CVF2_9BACL</name>
<dbReference type="Gene3D" id="1.10.540.10">
    <property type="entry name" value="Acyl-CoA dehydrogenase/oxidase, N-terminal domain"/>
    <property type="match status" value="1"/>
</dbReference>
<dbReference type="InterPro" id="IPR037069">
    <property type="entry name" value="AcylCoA_DH/ox_N_sf"/>
</dbReference>
<dbReference type="STRING" id="483937.AMQ84_29520"/>
<evidence type="ECO:0000259" key="6">
    <source>
        <dbReference type="Pfam" id="PF00441"/>
    </source>
</evidence>
<dbReference type="EMBL" id="LN831776">
    <property type="protein sequence ID" value="CQR54129.1"/>
    <property type="molecule type" value="Genomic_DNA"/>
</dbReference>
<keyword evidence="3 5" id="KW-0285">Flavoprotein</keyword>
<dbReference type="InterPro" id="IPR046373">
    <property type="entry name" value="Acyl-CoA_Oxase/DH_mid-dom_sf"/>
</dbReference>
<evidence type="ECO:0000313" key="9">
    <source>
        <dbReference type="EMBL" id="CQR54129.1"/>
    </source>
</evidence>
<evidence type="ECO:0000256" key="5">
    <source>
        <dbReference type="RuleBase" id="RU362125"/>
    </source>
</evidence>